<protein>
    <submittedName>
        <fullName evidence="1">Uncharacterized protein</fullName>
    </submittedName>
</protein>
<name>A0A6L3MV64_9BURK</name>
<evidence type="ECO:0000313" key="1">
    <source>
        <dbReference type="EMBL" id="KAB0636924.1"/>
    </source>
</evidence>
<evidence type="ECO:0000313" key="2">
    <source>
        <dbReference type="Proteomes" id="UP000473470"/>
    </source>
</evidence>
<accession>A0A6L3MV64</accession>
<dbReference type="EMBL" id="VZOK01000024">
    <property type="protein sequence ID" value="KAB0636924.1"/>
    <property type="molecule type" value="Genomic_DNA"/>
</dbReference>
<proteinExistence type="predicted"/>
<comment type="caution">
    <text evidence="1">The sequence shown here is derived from an EMBL/GenBank/DDBJ whole genome shotgun (WGS) entry which is preliminary data.</text>
</comment>
<reference evidence="1 2" key="1">
    <citation type="submission" date="2019-09" db="EMBL/GenBank/DDBJ databases">
        <title>Draft genome sequences of 48 bacterial type strains from the CCUG.</title>
        <authorList>
            <person name="Tunovic T."/>
            <person name="Pineiro-Iglesias B."/>
            <person name="Unosson C."/>
            <person name="Inganas E."/>
            <person name="Ohlen M."/>
            <person name="Cardew S."/>
            <person name="Jensie-Markopoulos S."/>
            <person name="Salva-Serra F."/>
            <person name="Jaen-Luchoro D."/>
            <person name="Karlsson R."/>
            <person name="Svensson-Stadler L."/>
            <person name="Chun J."/>
            <person name="Moore E."/>
        </authorList>
    </citation>
    <scope>NUCLEOTIDE SEQUENCE [LARGE SCALE GENOMIC DNA]</scope>
    <source>
        <strain evidence="1 2">CCUG 65686</strain>
    </source>
</reference>
<sequence length="640" mass="70262">MTIITSPVELWRHLCSSAGLELRLKGGRPGRDADVEDALRSALAVPDTALSLDAWLISDAALSDATISTEQLLIEVLKSQGGFALMMQDILDVLITAEARHASHQLSVEFKFDDVTDPIKSTLEQFREAVHRTQRVLERRPELPNDNLMWPLSKVLRSFVMAFPESPPPDFPPVSAITSTGHTGIDEQLTCLARLVSDFRALWRRHGTTRKQVGDAAIALPYTDPDVQVLRGQLLAATDYWDVGVLLGAQEISRRTVSGQLHPEDVFEKLTEALSPIEWAEVWVEHTIHELLDVLNLPAWRRRHELYSVWVGTRMLKVVERVAPEMHFHPIDGVLSFEFGGSRLATFNWDNKQFDIWAELRSALVGGSSKRKKGIQPDFRVLQANLSQSANAQTTYVLECKHYLNANASNFAQAAADYARSCPNAVVHVVNHGPADEPALSAALPAELQSRARFIGNATPLREVANQALSNAIRDALFPGLRLPRALSSLAPQPVAGTIVPPIGPGSVGSVYLEWDDSLDDMDLALRVIGADGQAIQSIDFRNKGALDAPPFARFDTDALHGPGIERIDISAWHFSRYELIATNYSKSGQMTPLALHCSIVTDKGVTQLRCPAGLGTTCYEWKIAELIVSNGVPAVVSCG</sequence>
<dbReference type="AlphaFoldDB" id="A0A6L3MV64"/>
<organism evidence="1 2">
    <name type="scientific">Burkholderia stagnalis</name>
    <dbReference type="NCBI Taxonomy" id="1503054"/>
    <lineage>
        <taxon>Bacteria</taxon>
        <taxon>Pseudomonadati</taxon>
        <taxon>Pseudomonadota</taxon>
        <taxon>Betaproteobacteria</taxon>
        <taxon>Burkholderiales</taxon>
        <taxon>Burkholderiaceae</taxon>
        <taxon>Burkholderia</taxon>
        <taxon>Burkholderia cepacia complex</taxon>
    </lineage>
</organism>
<dbReference type="RefSeq" id="WP_150998981.1">
    <property type="nucleotide sequence ID" value="NZ_CABVPM010000015.1"/>
</dbReference>
<gene>
    <name evidence="1" type="ORF">F7R25_17800</name>
</gene>
<dbReference type="Proteomes" id="UP000473470">
    <property type="component" value="Unassembled WGS sequence"/>
</dbReference>